<dbReference type="AlphaFoldDB" id="A0A2Z6GFQ6"/>
<keyword evidence="2" id="KW-1185">Reference proteome</keyword>
<accession>A0A2Z6GFQ6</accession>
<dbReference type="STRING" id="1188319.OYT1_01395"/>
<dbReference type="Proteomes" id="UP000033070">
    <property type="component" value="Chromosome"/>
</dbReference>
<proteinExistence type="predicted"/>
<sequence length="318" mass="36467">MNEANTRQLYREFPRLYRAASRPTSESAMRWGFMCGDGWFSIVRELSQQIEEAARLAGVDPDSDEWPCAMQVKEKFGGLRFYLSGGYSFELESTIRRLVKAAHEHSLSTCESCGCPATLSEHDHWLRVECARCRAIRLDEQARLTSARSAIAPKYKIVFLDYDGVLHPDHVYQIKGRPVLKVDGFNLFEFSDILIQALKPYPTVRVVLSTSWVHTFCFKKAKAWLPDELQARVIGACYHSSMSAIEWSRRTRYQQIMRYVSRAKLQKEDWIAIDNDPVGWADEYRANLVLTDDDGGLSFTYAQVDLAEKLELLVTNSL</sequence>
<dbReference type="KEGG" id="fam:OYT1_ch2472"/>
<reference evidence="1 2" key="1">
    <citation type="submission" date="2018-06" db="EMBL/GenBank/DDBJ databases">
        <title>OYT1 Genome Sequencing.</title>
        <authorList>
            <person name="Kato S."/>
            <person name="Itoh T."/>
            <person name="Ohkuma M."/>
        </authorList>
    </citation>
    <scope>NUCLEOTIDE SEQUENCE [LARGE SCALE GENOMIC DNA]</scope>
    <source>
        <strain evidence="1 2">OYT1</strain>
    </source>
</reference>
<evidence type="ECO:0000313" key="1">
    <source>
        <dbReference type="EMBL" id="BBE51985.1"/>
    </source>
</evidence>
<dbReference type="EMBL" id="AP018738">
    <property type="protein sequence ID" value="BBE51985.1"/>
    <property type="molecule type" value="Genomic_DNA"/>
</dbReference>
<protein>
    <submittedName>
        <fullName evidence="1">Uncharacterized protein</fullName>
    </submittedName>
</protein>
<name>A0A2Z6GFQ6_9PROT</name>
<organism evidence="1 2">
    <name type="scientific">Ferriphaselus amnicola</name>
    <dbReference type="NCBI Taxonomy" id="1188319"/>
    <lineage>
        <taxon>Bacteria</taxon>
        <taxon>Pseudomonadati</taxon>
        <taxon>Pseudomonadota</taxon>
        <taxon>Betaproteobacteria</taxon>
        <taxon>Nitrosomonadales</taxon>
        <taxon>Gallionellaceae</taxon>
        <taxon>Ferriphaselus</taxon>
    </lineage>
</organism>
<gene>
    <name evidence="1" type="ORF">OYT1_ch2472</name>
</gene>
<dbReference type="RefSeq" id="WP_232013186.1">
    <property type="nucleotide sequence ID" value="NZ_AP018738.1"/>
</dbReference>
<evidence type="ECO:0000313" key="2">
    <source>
        <dbReference type="Proteomes" id="UP000033070"/>
    </source>
</evidence>
<dbReference type="Pfam" id="PF18143">
    <property type="entry name" value="HAD_SAK_2"/>
    <property type="match status" value="1"/>
</dbReference>